<feature type="region of interest" description="Disordered" evidence="1">
    <location>
        <begin position="1"/>
        <end position="42"/>
    </location>
</feature>
<protein>
    <submittedName>
        <fullName evidence="2">Uncharacterized protein</fullName>
    </submittedName>
</protein>
<sequence length="775" mass="89225">MTRSIARKPKRRSKAQIQSLHKADLARWPNRHDEEAENGMSASEKTIHDLKHQLSDYEQQLKNQKTKYWNERRRNHRLQKAHVARKVDLKHIKEQAYRMRGALQMLGKELGEVQAVADESICLLQARVKELQEAKKNLTQTSAVLRKRTRKITSQLKSLKERMRKKRQSSEFRMTRRGIYTQQTRALARLMVSSGMKITYSSDSTSHKHIEFESRTIALKVVDYLNPTKEPKWTMRTLGVGTSVNHTSEMQVNGLKERLQEIAEIFNNSPLAKPDQKKSHEILRIWRMEVILQRLGEEALFQMDVTRVIALFVPLKGKQIEKHGGQEAWDKLTEDKRATADIEIIREVGKQVFEKLPEDHQRCLTSFIRTGCCMHKDLNCVKWGDKAVQGMWEKENKTPPILLANKDNAAVLAGRTESSTQTNAEIRAEEVSKHGGSHTTALGGMICRNKDTKKGQQDTYDYYMLCHVGHRVPYPDVSNTCYGSHGEAAGTIIAYHQHFINFMEFVRNTKDKPGEMNIEKNFANALKDTPTLTELCVLALYHVNISQPFMKHVRAHKNLLDLKSFFENKVTFLNRVIGETEIWTSQEFTHEAGTLDGDEWDEWGMKVMNAVKELAPSLPDLKSAILAFVSGARDTFVERFSDEFKEAGDIDKLTEAERQTLFFSPTNDGNEGALRSLRLGKRRRPGETLHKFNALFTARQNHTEEFMSEKLKENVDHIYLRQVACTRDESHFQRRMKEAQIESDKAKVAENVLKEAKKQGKRNEREAMLVETGKS</sequence>
<proteinExistence type="predicted"/>
<evidence type="ECO:0000313" key="2">
    <source>
        <dbReference type="EMBL" id="EDR08997.1"/>
    </source>
</evidence>
<reference evidence="2 3" key="1">
    <citation type="journal article" date="2008" name="Nature">
        <title>The genome of Laccaria bicolor provides insights into mycorrhizal symbiosis.</title>
        <authorList>
            <person name="Martin F."/>
            <person name="Aerts A."/>
            <person name="Ahren D."/>
            <person name="Brun A."/>
            <person name="Danchin E.G.J."/>
            <person name="Duchaussoy F."/>
            <person name="Gibon J."/>
            <person name="Kohler A."/>
            <person name="Lindquist E."/>
            <person name="Pereda V."/>
            <person name="Salamov A."/>
            <person name="Shapiro H.J."/>
            <person name="Wuyts J."/>
            <person name="Blaudez D."/>
            <person name="Buee M."/>
            <person name="Brokstein P."/>
            <person name="Canbaeck B."/>
            <person name="Cohen D."/>
            <person name="Courty P.E."/>
            <person name="Coutinho P.M."/>
            <person name="Delaruelle C."/>
            <person name="Detter J.C."/>
            <person name="Deveau A."/>
            <person name="DiFazio S."/>
            <person name="Duplessis S."/>
            <person name="Fraissinet-Tachet L."/>
            <person name="Lucic E."/>
            <person name="Frey-Klett P."/>
            <person name="Fourrey C."/>
            <person name="Feussner I."/>
            <person name="Gay G."/>
            <person name="Grimwood J."/>
            <person name="Hoegger P.J."/>
            <person name="Jain P."/>
            <person name="Kilaru S."/>
            <person name="Labbe J."/>
            <person name="Lin Y.C."/>
            <person name="Legue V."/>
            <person name="Le Tacon F."/>
            <person name="Marmeisse R."/>
            <person name="Melayah D."/>
            <person name="Montanini B."/>
            <person name="Muratet M."/>
            <person name="Nehls U."/>
            <person name="Niculita-Hirzel H."/>
            <person name="Oudot-Le Secq M.P."/>
            <person name="Peter M."/>
            <person name="Quesneville H."/>
            <person name="Rajashekar B."/>
            <person name="Reich M."/>
            <person name="Rouhier N."/>
            <person name="Schmutz J."/>
            <person name="Yin T."/>
            <person name="Chalot M."/>
            <person name="Henrissat B."/>
            <person name="Kuees U."/>
            <person name="Lucas S."/>
            <person name="Van de Peer Y."/>
            <person name="Podila G.K."/>
            <person name="Polle A."/>
            <person name="Pukkila P.J."/>
            <person name="Richardson P.M."/>
            <person name="Rouze P."/>
            <person name="Sanders I.R."/>
            <person name="Stajich J.E."/>
            <person name="Tunlid A."/>
            <person name="Tuskan G."/>
            <person name="Grigoriev I.V."/>
        </authorList>
    </citation>
    <scope>NUCLEOTIDE SEQUENCE [LARGE SCALE GENOMIC DNA]</scope>
    <source>
        <strain evidence="3">S238N-H82 / ATCC MYA-4686</strain>
    </source>
</reference>
<keyword evidence="3" id="KW-1185">Reference proteome</keyword>
<evidence type="ECO:0000256" key="1">
    <source>
        <dbReference type="SAM" id="MobiDB-lite"/>
    </source>
</evidence>
<feature type="compositionally biased region" description="Basic and acidic residues" evidence="1">
    <location>
        <begin position="21"/>
        <end position="34"/>
    </location>
</feature>
<dbReference type="EMBL" id="DS547100">
    <property type="protein sequence ID" value="EDR08997.1"/>
    <property type="molecule type" value="Genomic_DNA"/>
</dbReference>
<gene>
    <name evidence="2" type="ORF">LACBIDRAFT_296659</name>
</gene>
<dbReference type="AlphaFoldDB" id="B0D9D1"/>
<name>B0D9D1_LACBS</name>
<accession>B0D9D1</accession>
<dbReference type="OrthoDB" id="3052721at2759"/>
<dbReference type="KEGG" id="lbc:LACBIDRAFT_296659"/>
<dbReference type="InParanoid" id="B0D9D1"/>
<feature type="region of interest" description="Disordered" evidence="1">
    <location>
        <begin position="756"/>
        <end position="775"/>
    </location>
</feature>
<feature type="compositionally biased region" description="Basic residues" evidence="1">
    <location>
        <begin position="1"/>
        <end position="14"/>
    </location>
</feature>
<dbReference type="HOGENOM" id="CLU_006824_2_1_1"/>
<evidence type="ECO:0000313" key="3">
    <source>
        <dbReference type="Proteomes" id="UP000001194"/>
    </source>
</evidence>
<dbReference type="RefSeq" id="XP_001880310.1">
    <property type="nucleotide sequence ID" value="XM_001880275.1"/>
</dbReference>
<dbReference type="Proteomes" id="UP000001194">
    <property type="component" value="Unassembled WGS sequence"/>
</dbReference>
<dbReference type="GeneID" id="6075852"/>
<organism evidence="3">
    <name type="scientific">Laccaria bicolor (strain S238N-H82 / ATCC MYA-4686)</name>
    <name type="common">Bicoloured deceiver</name>
    <name type="synonym">Laccaria laccata var. bicolor</name>
    <dbReference type="NCBI Taxonomy" id="486041"/>
    <lineage>
        <taxon>Eukaryota</taxon>
        <taxon>Fungi</taxon>
        <taxon>Dikarya</taxon>
        <taxon>Basidiomycota</taxon>
        <taxon>Agaricomycotina</taxon>
        <taxon>Agaricomycetes</taxon>
        <taxon>Agaricomycetidae</taxon>
        <taxon>Agaricales</taxon>
        <taxon>Agaricineae</taxon>
        <taxon>Hydnangiaceae</taxon>
        <taxon>Laccaria</taxon>
    </lineage>
</organism>